<dbReference type="InParanoid" id="A0A1Y2GD77"/>
<sequence length="547" mass="59952">MIMVNGGVNVYKGPEIKWIRIMGSISFNKSPGLSAATDSQNSFVFIPNGNVEPDNTNSLLKLNFIRNEFRTVPMPQDIKGSFGYGVAWSTTARSLFVFGGTLNNITAEGLYQLNAFDTWSKPSTKGVTPPGRVFPCFVSTGDGSKIVLFGGAKTAEQPPMNDIYFLDVKSMTWTKGPDIPPAAARHSSACAISGDFFVAWGGFNGVTAISSNVTLAYNMKLNQWTTTFGQQPEPTPIATSTTSISSTATSTPSPSPNPSDDPPHWPTAVGVSVPVTVLIIVVFTCGYRRRAKSKEATREASEDTEKGAKKDNEIAKKDNGAADSLSSSKLAIEPFKPNESFPEMKTALSSQVRDPAGEGDRFGYFQRRFSTLRGPSGAEQGAYDDRTGAYRDVERDYQDTRRSPNTDMEFGRGENNSSRERRNPATGGPQPGFTRNVFNRLSQLRNPSTAGMESQHQDYHDDDDWAAYYNTDDNMDNQTNYVPPPPTFPKRVHNPAYPLPPSVSTLQRNLPTPTRRGPATYERESVFGYANSMPPRGAPQEVDWETK</sequence>
<feature type="compositionally biased region" description="Basic and acidic residues" evidence="3">
    <location>
        <begin position="383"/>
        <end position="423"/>
    </location>
</feature>
<dbReference type="RefSeq" id="XP_021877450.1">
    <property type="nucleotide sequence ID" value="XM_022025434.1"/>
</dbReference>
<dbReference type="PANTHER" id="PTHR46093">
    <property type="entry name" value="ACYL-COA-BINDING DOMAIN-CONTAINING PROTEIN 5"/>
    <property type="match status" value="1"/>
</dbReference>
<keyword evidence="6" id="KW-1185">Reference proteome</keyword>
<gene>
    <name evidence="5" type="ORF">BCR41DRAFT_361027</name>
</gene>
<dbReference type="STRING" id="64571.A0A1Y2GD77"/>
<feature type="region of interest" description="Disordered" evidence="3">
    <location>
        <begin position="228"/>
        <end position="267"/>
    </location>
</feature>
<evidence type="ECO:0000256" key="2">
    <source>
        <dbReference type="ARBA" id="ARBA00022737"/>
    </source>
</evidence>
<feature type="region of interest" description="Disordered" evidence="3">
    <location>
        <begin position="371"/>
        <end position="435"/>
    </location>
</feature>
<feature type="compositionally biased region" description="Low complexity" evidence="3">
    <location>
        <begin position="236"/>
        <end position="252"/>
    </location>
</feature>
<keyword evidence="4" id="KW-0812">Transmembrane</keyword>
<dbReference type="OrthoDB" id="432528at2759"/>
<evidence type="ECO:0000256" key="3">
    <source>
        <dbReference type="SAM" id="MobiDB-lite"/>
    </source>
</evidence>
<evidence type="ECO:0000313" key="6">
    <source>
        <dbReference type="Proteomes" id="UP000193648"/>
    </source>
</evidence>
<reference evidence="5 6" key="1">
    <citation type="submission" date="2016-07" db="EMBL/GenBank/DDBJ databases">
        <title>Pervasive Adenine N6-methylation of Active Genes in Fungi.</title>
        <authorList>
            <consortium name="DOE Joint Genome Institute"/>
            <person name="Mondo S.J."/>
            <person name="Dannebaum R.O."/>
            <person name="Kuo R.C."/>
            <person name="Labutti K."/>
            <person name="Haridas S."/>
            <person name="Kuo A."/>
            <person name="Salamov A."/>
            <person name="Ahrendt S.R."/>
            <person name="Lipzen A."/>
            <person name="Sullivan W."/>
            <person name="Andreopoulos W.B."/>
            <person name="Clum A."/>
            <person name="Lindquist E."/>
            <person name="Daum C."/>
            <person name="Ramamoorthy G.K."/>
            <person name="Gryganskyi A."/>
            <person name="Culley D."/>
            <person name="Magnuson J.K."/>
            <person name="James T.Y."/>
            <person name="O'Malley M.A."/>
            <person name="Stajich J.E."/>
            <person name="Spatafora J.W."/>
            <person name="Visel A."/>
            <person name="Grigoriev I.V."/>
        </authorList>
    </citation>
    <scope>NUCLEOTIDE SEQUENCE [LARGE SCALE GENOMIC DNA]</scope>
    <source>
        <strain evidence="5 6">NRRL 3116</strain>
    </source>
</reference>
<accession>A0A1Y2GD77</accession>
<dbReference type="Gene3D" id="2.120.10.80">
    <property type="entry name" value="Kelch-type beta propeller"/>
    <property type="match status" value="1"/>
</dbReference>
<keyword evidence="4" id="KW-1133">Transmembrane helix</keyword>
<name>A0A1Y2GD77_9FUNG</name>
<feature type="region of interest" description="Disordered" evidence="3">
    <location>
        <begin position="292"/>
        <end position="329"/>
    </location>
</feature>
<dbReference type="Pfam" id="PF24681">
    <property type="entry name" value="Kelch_KLHDC2_KLHL20_DRC7"/>
    <property type="match status" value="1"/>
</dbReference>
<keyword evidence="2" id="KW-0677">Repeat</keyword>
<keyword evidence="1" id="KW-0880">Kelch repeat</keyword>
<protein>
    <recommendedName>
        <fullName evidence="7">Galactose oxidase</fullName>
    </recommendedName>
</protein>
<feature type="compositionally biased region" description="Basic and acidic residues" evidence="3">
    <location>
        <begin position="293"/>
        <end position="320"/>
    </location>
</feature>
<dbReference type="EMBL" id="MCFF01000046">
    <property type="protein sequence ID" value="ORZ06287.1"/>
    <property type="molecule type" value="Genomic_DNA"/>
</dbReference>
<feature type="compositionally biased region" description="Polar residues" evidence="3">
    <location>
        <begin position="502"/>
        <end position="512"/>
    </location>
</feature>
<dbReference type="AlphaFoldDB" id="A0A1Y2GD77"/>
<feature type="region of interest" description="Disordered" evidence="3">
    <location>
        <begin position="464"/>
        <end position="547"/>
    </location>
</feature>
<evidence type="ECO:0000256" key="4">
    <source>
        <dbReference type="SAM" id="Phobius"/>
    </source>
</evidence>
<dbReference type="InterPro" id="IPR015915">
    <property type="entry name" value="Kelch-typ_b-propeller"/>
</dbReference>
<proteinExistence type="predicted"/>
<dbReference type="Proteomes" id="UP000193648">
    <property type="component" value="Unassembled WGS sequence"/>
</dbReference>
<comment type="caution">
    <text evidence="5">The sequence shown here is derived from an EMBL/GenBank/DDBJ whole genome shotgun (WGS) entry which is preliminary data.</text>
</comment>
<dbReference type="SUPFAM" id="SSF50965">
    <property type="entry name" value="Galactose oxidase, central domain"/>
    <property type="match status" value="1"/>
</dbReference>
<evidence type="ECO:0000256" key="1">
    <source>
        <dbReference type="ARBA" id="ARBA00022441"/>
    </source>
</evidence>
<dbReference type="PANTHER" id="PTHR46093:SF3">
    <property type="entry name" value="ACYL-COA-BINDING DOMAIN-CONTAINING PROTEIN 4"/>
    <property type="match status" value="1"/>
</dbReference>
<organism evidence="5 6">
    <name type="scientific">Lobosporangium transversale</name>
    <dbReference type="NCBI Taxonomy" id="64571"/>
    <lineage>
        <taxon>Eukaryota</taxon>
        <taxon>Fungi</taxon>
        <taxon>Fungi incertae sedis</taxon>
        <taxon>Mucoromycota</taxon>
        <taxon>Mortierellomycotina</taxon>
        <taxon>Mortierellomycetes</taxon>
        <taxon>Mortierellales</taxon>
        <taxon>Mortierellaceae</taxon>
        <taxon>Lobosporangium</taxon>
    </lineage>
</organism>
<feature type="transmembrane region" description="Helical" evidence="4">
    <location>
        <begin position="265"/>
        <end position="287"/>
    </location>
</feature>
<dbReference type="InterPro" id="IPR011043">
    <property type="entry name" value="Gal_Oxase/kelch_b-propeller"/>
</dbReference>
<evidence type="ECO:0000313" key="5">
    <source>
        <dbReference type="EMBL" id="ORZ06287.1"/>
    </source>
</evidence>
<keyword evidence="4" id="KW-0472">Membrane</keyword>
<dbReference type="GeneID" id="33567278"/>
<evidence type="ECO:0008006" key="7">
    <source>
        <dbReference type="Google" id="ProtNLM"/>
    </source>
</evidence>